<evidence type="ECO:0000256" key="1">
    <source>
        <dbReference type="SAM" id="MobiDB-lite"/>
    </source>
</evidence>
<gene>
    <name evidence="2" type="ORF">ColLi_06099</name>
</gene>
<dbReference type="EMBL" id="BPPX01000011">
    <property type="protein sequence ID" value="GJC83261.1"/>
    <property type="molecule type" value="Genomic_DNA"/>
</dbReference>
<dbReference type="Proteomes" id="UP001055172">
    <property type="component" value="Unassembled WGS sequence"/>
</dbReference>
<organism evidence="2 3">
    <name type="scientific">Colletotrichum liriopes</name>
    <dbReference type="NCBI Taxonomy" id="708192"/>
    <lineage>
        <taxon>Eukaryota</taxon>
        <taxon>Fungi</taxon>
        <taxon>Dikarya</taxon>
        <taxon>Ascomycota</taxon>
        <taxon>Pezizomycotina</taxon>
        <taxon>Sordariomycetes</taxon>
        <taxon>Hypocreomycetidae</taxon>
        <taxon>Glomerellales</taxon>
        <taxon>Glomerellaceae</taxon>
        <taxon>Colletotrichum</taxon>
        <taxon>Colletotrichum spaethianum species complex</taxon>
    </lineage>
</organism>
<name>A0AA37LT40_9PEZI</name>
<reference evidence="2 3" key="1">
    <citation type="submission" date="2021-07" db="EMBL/GenBank/DDBJ databases">
        <title>Genome data of Colletotrichum spaethianum.</title>
        <authorList>
            <person name="Utami Y.D."/>
            <person name="Hiruma K."/>
        </authorList>
    </citation>
    <scope>NUCLEOTIDE SEQUENCE [LARGE SCALE GENOMIC DNA]</scope>
    <source>
        <strain evidence="2 3">MAFF 242679</strain>
    </source>
</reference>
<protein>
    <submittedName>
        <fullName evidence="2">Uncharacterized protein</fullName>
    </submittedName>
</protein>
<feature type="region of interest" description="Disordered" evidence="1">
    <location>
        <begin position="1"/>
        <end position="28"/>
    </location>
</feature>
<accession>A0AA37LT40</accession>
<keyword evidence="3" id="KW-1185">Reference proteome</keyword>
<evidence type="ECO:0000313" key="3">
    <source>
        <dbReference type="Proteomes" id="UP001055172"/>
    </source>
</evidence>
<sequence length="119" mass="13403">MGESSKRVRQRSRESVTHGKASQILEVKRPKLTTNVPVEVIQQPTSQTPMVWSSMKDFLMTELRREMGLPLHRPQCQDNVDEKSVNLACPLFIRNPAAFTHVRNSCTDGNIKGGIGKLM</sequence>
<dbReference type="AlphaFoldDB" id="A0AA37LT40"/>
<comment type="caution">
    <text evidence="2">The sequence shown here is derived from an EMBL/GenBank/DDBJ whole genome shotgun (WGS) entry which is preliminary data.</text>
</comment>
<evidence type="ECO:0000313" key="2">
    <source>
        <dbReference type="EMBL" id="GJC83261.1"/>
    </source>
</evidence>
<proteinExistence type="predicted"/>
<feature type="compositionally biased region" description="Basic and acidic residues" evidence="1">
    <location>
        <begin position="1"/>
        <end position="17"/>
    </location>
</feature>